<sequence>MDGDPQQHKPQPPAWRQDAGTKQMMGAPKVQQQGQVAGAAYARRGQVGVDAKMLQPTGINAAVMAISPSSRHLQRKAFGRRQDAAIPYTLGSDETVGSGEQEVDCADMDEGKHGGCGRGAACGQ</sequence>
<feature type="region of interest" description="Disordered" evidence="1">
    <location>
        <begin position="1"/>
        <end position="30"/>
    </location>
</feature>
<evidence type="ECO:0000313" key="2">
    <source>
        <dbReference type="EMBL" id="GLI69373.1"/>
    </source>
</evidence>
<dbReference type="EMBL" id="BSDZ01000086">
    <property type="protein sequence ID" value="GLI69373.1"/>
    <property type="molecule type" value="Genomic_DNA"/>
</dbReference>
<evidence type="ECO:0000256" key="1">
    <source>
        <dbReference type="SAM" id="MobiDB-lite"/>
    </source>
</evidence>
<comment type="caution">
    <text evidence="2">The sequence shown here is derived from an EMBL/GenBank/DDBJ whole genome shotgun (WGS) entry which is preliminary data.</text>
</comment>
<name>A0ABQ5SIR4_9CHLO</name>
<dbReference type="Proteomes" id="UP001165090">
    <property type="component" value="Unassembled WGS sequence"/>
</dbReference>
<organism evidence="2 3">
    <name type="scientific">Volvox africanus</name>
    <dbReference type="NCBI Taxonomy" id="51714"/>
    <lineage>
        <taxon>Eukaryota</taxon>
        <taxon>Viridiplantae</taxon>
        <taxon>Chlorophyta</taxon>
        <taxon>core chlorophytes</taxon>
        <taxon>Chlorophyceae</taxon>
        <taxon>CS clade</taxon>
        <taxon>Chlamydomonadales</taxon>
        <taxon>Volvocaceae</taxon>
        <taxon>Volvox</taxon>
    </lineage>
</organism>
<accession>A0ABQ5SIR4</accession>
<protein>
    <submittedName>
        <fullName evidence="2">Uncharacterized protein</fullName>
    </submittedName>
</protein>
<reference evidence="2 3" key="1">
    <citation type="journal article" date="2023" name="IScience">
        <title>Expanded male sex-determining region conserved during the evolution of homothallism in the green alga Volvox.</title>
        <authorList>
            <person name="Yamamoto K."/>
            <person name="Matsuzaki R."/>
            <person name="Mahakham W."/>
            <person name="Heman W."/>
            <person name="Sekimoto H."/>
            <person name="Kawachi M."/>
            <person name="Minakuchi Y."/>
            <person name="Toyoda A."/>
            <person name="Nozaki H."/>
        </authorList>
    </citation>
    <scope>NUCLEOTIDE SEQUENCE [LARGE SCALE GENOMIC DNA]</scope>
    <source>
        <strain evidence="2 3">NIES-4468</strain>
    </source>
</reference>
<gene>
    <name evidence="2" type="ORF">VaNZ11_013967</name>
</gene>
<evidence type="ECO:0000313" key="3">
    <source>
        <dbReference type="Proteomes" id="UP001165090"/>
    </source>
</evidence>
<keyword evidence="3" id="KW-1185">Reference proteome</keyword>
<proteinExistence type="predicted"/>